<dbReference type="RefSeq" id="WP_109888686.1">
    <property type="nucleotide sequence ID" value="NZ_CP029550.1"/>
</dbReference>
<evidence type="ECO:0000313" key="2">
    <source>
        <dbReference type="EMBL" id="AWN40495.1"/>
    </source>
</evidence>
<accession>A0A2U8W326</accession>
<evidence type="ECO:0000259" key="1">
    <source>
        <dbReference type="PROSITE" id="PS50164"/>
    </source>
</evidence>
<dbReference type="CDD" id="cd10446">
    <property type="entry name" value="GIY-YIG_unchar_1"/>
    <property type="match status" value="1"/>
</dbReference>
<organism evidence="2 3">
    <name type="scientific">Methylobacterium durans</name>
    <dbReference type="NCBI Taxonomy" id="2202825"/>
    <lineage>
        <taxon>Bacteria</taxon>
        <taxon>Pseudomonadati</taxon>
        <taxon>Pseudomonadota</taxon>
        <taxon>Alphaproteobacteria</taxon>
        <taxon>Hyphomicrobiales</taxon>
        <taxon>Methylobacteriaceae</taxon>
        <taxon>Methylobacterium</taxon>
    </lineage>
</organism>
<feature type="domain" description="GIY-YIG" evidence="1">
    <location>
        <begin position="188"/>
        <end position="277"/>
    </location>
</feature>
<proteinExistence type="predicted"/>
<reference evidence="3" key="1">
    <citation type="submission" date="2018-05" db="EMBL/GenBank/DDBJ databases">
        <title>Complete Genome Sequence of Methylobacterium sp. 17SD2-17.</title>
        <authorList>
            <person name="Srinivasan S."/>
        </authorList>
    </citation>
    <scope>NUCLEOTIDE SEQUENCE [LARGE SCALE GENOMIC DNA]</scope>
    <source>
        <strain evidence="3">17SD2-17</strain>
    </source>
</reference>
<dbReference type="SUPFAM" id="SSF82771">
    <property type="entry name" value="GIY-YIG endonuclease"/>
    <property type="match status" value="1"/>
</dbReference>
<name>A0A2U8W326_9HYPH</name>
<sequence length="278" mass="31301">MPLLFNTLLHQVGIAPGDVRLLRHQDSRATKGRTPYALWRNDRPAFERYQSLHGTRNRQVLSSRPLWASFVGTPARETLFVGLYRICGLEALPVDTPEPTNDRILKAGEHDLYELQPDDRLSDLAGKVVIEWGLGARSWAQRADRQDKVVLELRTEFKEPEFPGHLAFIKPLSEIDVLPESWKVALGAAKGVYLLTCPKTHEVYVGSATGVGGFLSRWQEYARTGHGGNVRLKTREPSNYQVCVLQVAGSDASDQEIIDMETRWKLKLQSREMGLNAN</sequence>
<dbReference type="AlphaFoldDB" id="A0A2U8W326"/>
<evidence type="ECO:0000313" key="3">
    <source>
        <dbReference type="Proteomes" id="UP000245926"/>
    </source>
</evidence>
<dbReference type="EMBL" id="CP029550">
    <property type="protein sequence ID" value="AWN40495.1"/>
    <property type="molecule type" value="Genomic_DNA"/>
</dbReference>
<dbReference type="KEGG" id="mets:DK389_08075"/>
<dbReference type="InterPro" id="IPR035901">
    <property type="entry name" value="GIY-YIG_endonuc_sf"/>
</dbReference>
<protein>
    <recommendedName>
        <fullName evidence="1">GIY-YIG domain-containing protein</fullName>
    </recommendedName>
</protein>
<dbReference type="Proteomes" id="UP000245926">
    <property type="component" value="Chromosome"/>
</dbReference>
<dbReference type="OrthoDB" id="89044at2"/>
<keyword evidence="3" id="KW-1185">Reference proteome</keyword>
<dbReference type="PROSITE" id="PS50164">
    <property type="entry name" value="GIY_YIG"/>
    <property type="match status" value="1"/>
</dbReference>
<gene>
    <name evidence="2" type="ORF">DK389_08075</name>
</gene>
<dbReference type="InterPro" id="IPR000305">
    <property type="entry name" value="GIY-YIG_endonuc"/>
</dbReference>
<dbReference type="Gene3D" id="3.40.1440.10">
    <property type="entry name" value="GIY-YIG endonuclease"/>
    <property type="match status" value="1"/>
</dbReference>